<evidence type="ECO:0000313" key="1">
    <source>
        <dbReference type="EMBL" id="KVM33854.1"/>
    </source>
</evidence>
<dbReference type="Proteomes" id="UP000061665">
    <property type="component" value="Unassembled WGS sequence"/>
</dbReference>
<sequence>MGHLILNFLLQPIKPAECFKVSINSLALGNYLDPIPIYPQVPHPGVFVFMSFANFRSVISGDSLHHRTKSVVIQIK</sequence>
<accession>A0AB73G2Y1</accession>
<organism evidence="1 2">
    <name type="scientific">Burkholderia ubonensis</name>
    <dbReference type="NCBI Taxonomy" id="101571"/>
    <lineage>
        <taxon>Bacteria</taxon>
        <taxon>Pseudomonadati</taxon>
        <taxon>Pseudomonadota</taxon>
        <taxon>Betaproteobacteria</taxon>
        <taxon>Burkholderiales</taxon>
        <taxon>Burkholderiaceae</taxon>
        <taxon>Burkholderia</taxon>
        <taxon>Burkholderia cepacia complex</taxon>
    </lineage>
</organism>
<reference evidence="1 2" key="1">
    <citation type="submission" date="2015-11" db="EMBL/GenBank/DDBJ databases">
        <title>Expanding the genomic diversity of Burkholderia species for the development of highly accurate diagnostics.</title>
        <authorList>
            <person name="Sahl J."/>
            <person name="Keim P."/>
            <person name="Wagner D."/>
        </authorList>
    </citation>
    <scope>NUCLEOTIDE SEQUENCE [LARGE SCALE GENOMIC DNA]</scope>
    <source>
        <strain evidence="1 2">MSMB2058</strain>
    </source>
</reference>
<name>A0AB73G2Y1_9BURK</name>
<dbReference type="EMBL" id="LOZE01000047">
    <property type="protein sequence ID" value="KVM33854.1"/>
    <property type="molecule type" value="Genomic_DNA"/>
</dbReference>
<gene>
    <name evidence="1" type="ORF">WJ53_35100</name>
</gene>
<dbReference type="AlphaFoldDB" id="A0AB73G2Y1"/>
<comment type="caution">
    <text evidence="1">The sequence shown here is derived from an EMBL/GenBank/DDBJ whole genome shotgun (WGS) entry which is preliminary data.</text>
</comment>
<protein>
    <submittedName>
        <fullName evidence="1">Uncharacterized protein</fullName>
    </submittedName>
</protein>
<evidence type="ECO:0000313" key="2">
    <source>
        <dbReference type="Proteomes" id="UP000061665"/>
    </source>
</evidence>
<proteinExistence type="predicted"/>